<keyword evidence="2" id="KW-0238">DNA-binding</keyword>
<evidence type="ECO:0000256" key="3">
    <source>
        <dbReference type="ARBA" id="ARBA00023163"/>
    </source>
</evidence>
<dbReference type="Pfam" id="PF13377">
    <property type="entry name" value="Peripla_BP_3"/>
    <property type="match status" value="1"/>
</dbReference>
<dbReference type="EMBL" id="BSVB01000001">
    <property type="protein sequence ID" value="GMA95721.1"/>
    <property type="molecule type" value="Genomic_DNA"/>
</dbReference>
<feature type="domain" description="Transcriptional regulator LacI/GalR-like sensor" evidence="4">
    <location>
        <begin position="21"/>
        <end position="179"/>
    </location>
</feature>
<keyword evidence="6" id="KW-1185">Reference proteome</keyword>
<evidence type="ECO:0000256" key="2">
    <source>
        <dbReference type="ARBA" id="ARBA00023125"/>
    </source>
</evidence>
<dbReference type="InterPro" id="IPR028082">
    <property type="entry name" value="Peripla_BP_I"/>
</dbReference>
<dbReference type="InterPro" id="IPR046335">
    <property type="entry name" value="LacI/GalR-like_sensor"/>
</dbReference>
<sequence>MAGGPANTVALEQREGALLAVRHLIGLGHRRILHLAGPLHWAEVEQRVEGYRQALDEAGLEQLPVEHGDWSADSGYAIGLRVLPARDATAVFVSNDQMAIGLLHAAHELGMDVPRELSVVGFDDIPEARHATPPLTSVRQEFAALGDAAITRIVALIEGRPAPAGEITDQTTLHVRESTAPPRV</sequence>
<organism evidence="5 6">
    <name type="scientific">Pseudolysinimonas kribbensis</name>
    <dbReference type="NCBI Taxonomy" id="433641"/>
    <lineage>
        <taxon>Bacteria</taxon>
        <taxon>Bacillati</taxon>
        <taxon>Actinomycetota</taxon>
        <taxon>Actinomycetes</taxon>
        <taxon>Micrococcales</taxon>
        <taxon>Microbacteriaceae</taxon>
        <taxon>Pseudolysinimonas</taxon>
    </lineage>
</organism>
<dbReference type="Proteomes" id="UP001157034">
    <property type="component" value="Unassembled WGS sequence"/>
</dbReference>
<keyword evidence="3" id="KW-0804">Transcription</keyword>
<protein>
    <recommendedName>
        <fullName evidence="4">Transcriptional regulator LacI/GalR-like sensor domain-containing protein</fullName>
    </recommendedName>
</protein>
<comment type="caution">
    <text evidence="5">The sequence shown here is derived from an EMBL/GenBank/DDBJ whole genome shotgun (WGS) entry which is preliminary data.</text>
</comment>
<gene>
    <name evidence="5" type="ORF">GCM10025881_25450</name>
</gene>
<dbReference type="PANTHER" id="PTHR30146">
    <property type="entry name" value="LACI-RELATED TRANSCRIPTIONAL REPRESSOR"/>
    <property type="match status" value="1"/>
</dbReference>
<reference evidence="6" key="1">
    <citation type="journal article" date="2019" name="Int. J. Syst. Evol. Microbiol.">
        <title>The Global Catalogue of Microorganisms (GCM) 10K type strain sequencing project: providing services to taxonomists for standard genome sequencing and annotation.</title>
        <authorList>
            <consortium name="The Broad Institute Genomics Platform"/>
            <consortium name="The Broad Institute Genome Sequencing Center for Infectious Disease"/>
            <person name="Wu L."/>
            <person name="Ma J."/>
        </authorList>
    </citation>
    <scope>NUCLEOTIDE SEQUENCE [LARGE SCALE GENOMIC DNA]</scope>
    <source>
        <strain evidence="6">NBRC 108894</strain>
    </source>
</reference>
<proteinExistence type="predicted"/>
<evidence type="ECO:0000259" key="4">
    <source>
        <dbReference type="Pfam" id="PF13377"/>
    </source>
</evidence>
<name>A0ABQ6KAN8_9MICO</name>
<accession>A0ABQ6KAN8</accession>
<dbReference type="PANTHER" id="PTHR30146:SF109">
    <property type="entry name" value="HTH-TYPE TRANSCRIPTIONAL REGULATOR GALS"/>
    <property type="match status" value="1"/>
</dbReference>
<evidence type="ECO:0000313" key="5">
    <source>
        <dbReference type="EMBL" id="GMA95721.1"/>
    </source>
</evidence>
<evidence type="ECO:0000256" key="1">
    <source>
        <dbReference type="ARBA" id="ARBA00023015"/>
    </source>
</evidence>
<dbReference type="SUPFAM" id="SSF53822">
    <property type="entry name" value="Periplasmic binding protein-like I"/>
    <property type="match status" value="1"/>
</dbReference>
<evidence type="ECO:0000313" key="6">
    <source>
        <dbReference type="Proteomes" id="UP001157034"/>
    </source>
</evidence>
<keyword evidence="1" id="KW-0805">Transcription regulation</keyword>
<dbReference type="Gene3D" id="3.40.50.2300">
    <property type="match status" value="2"/>
</dbReference>
<dbReference type="RefSeq" id="WP_284254433.1">
    <property type="nucleotide sequence ID" value="NZ_BSVB01000001.1"/>
</dbReference>